<sequence length="109" mass="11801">MKITKIVLCHSPLRTAEGACALQKKAELSRAEGMTSLSSDVGPLSARADLWHACAVSPWVLPTISKGYKLLFAMTPLSALFSYQLGFSTCPGRQNCIPSRQKSDQSNTK</sequence>
<dbReference type="Proteomes" id="UP001469553">
    <property type="component" value="Unassembled WGS sequence"/>
</dbReference>
<proteinExistence type="predicted"/>
<evidence type="ECO:0000313" key="2">
    <source>
        <dbReference type="Proteomes" id="UP001469553"/>
    </source>
</evidence>
<accession>A0ABV0XIZ6</accession>
<dbReference type="EMBL" id="JAHRIP010003589">
    <property type="protein sequence ID" value="MEQ2281438.1"/>
    <property type="molecule type" value="Genomic_DNA"/>
</dbReference>
<name>A0ABV0XIZ6_9TELE</name>
<reference evidence="1 2" key="1">
    <citation type="submission" date="2021-06" db="EMBL/GenBank/DDBJ databases">
        <authorList>
            <person name="Palmer J.M."/>
        </authorList>
    </citation>
    <scope>NUCLEOTIDE SEQUENCE [LARGE SCALE GENOMIC DNA]</scope>
    <source>
        <strain evidence="1 2">AS_MEX2019</strain>
        <tissue evidence="1">Muscle</tissue>
    </source>
</reference>
<evidence type="ECO:0000313" key="1">
    <source>
        <dbReference type="EMBL" id="MEQ2281438.1"/>
    </source>
</evidence>
<gene>
    <name evidence="1" type="ORF">AMECASPLE_030294</name>
</gene>
<protein>
    <submittedName>
        <fullName evidence="1">Uncharacterized protein</fullName>
    </submittedName>
</protein>
<organism evidence="1 2">
    <name type="scientific">Ameca splendens</name>
    <dbReference type="NCBI Taxonomy" id="208324"/>
    <lineage>
        <taxon>Eukaryota</taxon>
        <taxon>Metazoa</taxon>
        <taxon>Chordata</taxon>
        <taxon>Craniata</taxon>
        <taxon>Vertebrata</taxon>
        <taxon>Euteleostomi</taxon>
        <taxon>Actinopterygii</taxon>
        <taxon>Neopterygii</taxon>
        <taxon>Teleostei</taxon>
        <taxon>Neoteleostei</taxon>
        <taxon>Acanthomorphata</taxon>
        <taxon>Ovalentaria</taxon>
        <taxon>Atherinomorphae</taxon>
        <taxon>Cyprinodontiformes</taxon>
        <taxon>Goodeidae</taxon>
        <taxon>Ameca</taxon>
    </lineage>
</organism>
<comment type="caution">
    <text evidence="1">The sequence shown here is derived from an EMBL/GenBank/DDBJ whole genome shotgun (WGS) entry which is preliminary data.</text>
</comment>
<keyword evidence="2" id="KW-1185">Reference proteome</keyword>